<name>A0A2A9NA26_9AGAR</name>
<organism evidence="1 2">
    <name type="scientific">Amanita thiersii Skay4041</name>
    <dbReference type="NCBI Taxonomy" id="703135"/>
    <lineage>
        <taxon>Eukaryota</taxon>
        <taxon>Fungi</taxon>
        <taxon>Dikarya</taxon>
        <taxon>Basidiomycota</taxon>
        <taxon>Agaricomycotina</taxon>
        <taxon>Agaricomycetes</taxon>
        <taxon>Agaricomycetidae</taxon>
        <taxon>Agaricales</taxon>
        <taxon>Pluteineae</taxon>
        <taxon>Amanitaceae</taxon>
        <taxon>Amanita</taxon>
    </lineage>
</organism>
<sequence length="65" mass="7687">KISFSVRFTWSVFYQEVEFLEVCNPSCLSAVEILWLSEVHQILMISCHDCKHFFIINFIVPFCLV</sequence>
<dbReference type="Proteomes" id="UP000242287">
    <property type="component" value="Unassembled WGS sequence"/>
</dbReference>
<evidence type="ECO:0000313" key="1">
    <source>
        <dbReference type="EMBL" id="PFH45087.1"/>
    </source>
</evidence>
<proteinExistence type="predicted"/>
<reference evidence="1 2" key="1">
    <citation type="submission" date="2014-02" db="EMBL/GenBank/DDBJ databases">
        <title>Transposable element dynamics among asymbiotic and ectomycorrhizal Amanita fungi.</title>
        <authorList>
            <consortium name="DOE Joint Genome Institute"/>
            <person name="Hess J."/>
            <person name="Skrede I."/>
            <person name="Wolfe B."/>
            <person name="LaButti K."/>
            <person name="Ohm R.A."/>
            <person name="Grigoriev I.V."/>
            <person name="Pringle A."/>
        </authorList>
    </citation>
    <scope>NUCLEOTIDE SEQUENCE [LARGE SCALE GENOMIC DNA]</scope>
    <source>
        <strain evidence="1 2">SKay4041</strain>
    </source>
</reference>
<evidence type="ECO:0000313" key="2">
    <source>
        <dbReference type="Proteomes" id="UP000242287"/>
    </source>
</evidence>
<keyword evidence="2" id="KW-1185">Reference proteome</keyword>
<dbReference type="EMBL" id="KZ302572">
    <property type="protein sequence ID" value="PFH45087.1"/>
    <property type="molecule type" value="Genomic_DNA"/>
</dbReference>
<gene>
    <name evidence="1" type="ORF">AMATHDRAFT_163111</name>
</gene>
<dbReference type="AlphaFoldDB" id="A0A2A9NA26"/>
<accession>A0A2A9NA26</accession>
<feature type="non-terminal residue" evidence="1">
    <location>
        <position position="1"/>
    </location>
</feature>
<protein>
    <submittedName>
        <fullName evidence="1">Uncharacterized protein</fullName>
    </submittedName>
</protein>